<comment type="caution">
    <text evidence="7">Lacks conserved residue(s) required for the propagation of feature annotation.</text>
</comment>
<dbReference type="InterPro" id="IPR034964">
    <property type="entry name" value="LS"/>
</dbReference>
<name>A0ABY5DWK3_9ACTN</name>
<comment type="pathway">
    <text evidence="1 7">Cofactor biosynthesis; riboflavin biosynthesis; riboflavin from 2-hydroxy-3-oxobutyl phosphate and 5-amino-6-(D-ribitylamino)uracil: step 1/2.</text>
</comment>
<sequence length="157" mass="16867">MSTPSTSPRVAFIRARWHADIVDRAEESFRAEIGRLTDGGATVDVFDVPGALEIPLHAKALARSGRYDALVGCALVVDGGIYRHEFVAGAVLDGLMAVQLETEVPFFSLVLTPHHFHEAEEHRSFFSDHFIVKGREAASACVQTLAARAALPAAATA</sequence>
<feature type="active site" description="Proton donor" evidence="7">
    <location>
        <position position="83"/>
    </location>
</feature>
<dbReference type="GO" id="GO:0000906">
    <property type="term" value="F:6,7-dimethyl-8-ribityllumazine synthase activity"/>
    <property type="evidence" value="ECO:0007669"/>
    <property type="project" value="UniProtKB-EC"/>
</dbReference>
<evidence type="ECO:0000256" key="1">
    <source>
        <dbReference type="ARBA" id="ARBA00004917"/>
    </source>
</evidence>
<dbReference type="PANTHER" id="PTHR21058">
    <property type="entry name" value="6,7-DIMETHYL-8-RIBITYLLUMAZINE SYNTHASE DMRL SYNTHASE LUMAZINE SYNTHASE"/>
    <property type="match status" value="1"/>
</dbReference>
<comment type="function">
    <text evidence="7">Catalyzes the formation of 6,7-dimethyl-8-ribityllumazine by condensation of 5-amino-6-(D-ribitylamino)uracil with 3,4-dihydroxy-2-butanone 4-phosphate. This is the penultimate step in the biosynthesis of riboflavin.</text>
</comment>
<dbReference type="HAMAP" id="MF_00178">
    <property type="entry name" value="Lumazine_synth"/>
    <property type="match status" value="1"/>
</dbReference>
<dbReference type="EMBL" id="CP098502">
    <property type="protein sequence ID" value="UTI65491.1"/>
    <property type="molecule type" value="Genomic_DNA"/>
</dbReference>
<organism evidence="8 9">
    <name type="scientific">Paraconexibacter antarcticus</name>
    <dbReference type="NCBI Taxonomy" id="2949664"/>
    <lineage>
        <taxon>Bacteria</taxon>
        <taxon>Bacillati</taxon>
        <taxon>Actinomycetota</taxon>
        <taxon>Thermoleophilia</taxon>
        <taxon>Solirubrobacterales</taxon>
        <taxon>Paraconexibacteraceae</taxon>
        <taxon>Paraconexibacter</taxon>
    </lineage>
</organism>
<dbReference type="RefSeq" id="WP_254572171.1">
    <property type="nucleotide sequence ID" value="NZ_CP098502.1"/>
</dbReference>
<keyword evidence="4 7" id="KW-0686">Riboflavin biosynthesis</keyword>
<protein>
    <recommendedName>
        <fullName evidence="3 7">6,7-dimethyl-8-ribityllumazine synthase</fullName>
        <shortName evidence="7">DMRL synthase</shortName>
        <shortName evidence="7">LS</shortName>
        <shortName evidence="7">Lumazine synthase</shortName>
        <ecNumber evidence="3 7">2.5.1.78</ecNumber>
    </recommendedName>
</protein>
<gene>
    <name evidence="7" type="primary">ribH</name>
    <name evidence="8" type="ORF">NBH00_04580</name>
</gene>
<feature type="binding site" evidence="7">
    <location>
        <begin position="75"/>
        <end position="77"/>
    </location>
    <ligand>
        <name>5-amino-6-(D-ribitylamino)uracil</name>
        <dbReference type="ChEBI" id="CHEBI:15934"/>
    </ligand>
</feature>
<dbReference type="InterPro" id="IPR002180">
    <property type="entry name" value="LS/RS"/>
</dbReference>
<evidence type="ECO:0000256" key="7">
    <source>
        <dbReference type="HAMAP-Rule" id="MF_00178"/>
    </source>
</evidence>
<feature type="binding site" evidence="7">
    <location>
        <begin position="51"/>
        <end position="53"/>
    </location>
    <ligand>
        <name>5-amino-6-(D-ribitylamino)uracil</name>
        <dbReference type="ChEBI" id="CHEBI:15934"/>
    </ligand>
</feature>
<evidence type="ECO:0000256" key="4">
    <source>
        <dbReference type="ARBA" id="ARBA00022619"/>
    </source>
</evidence>
<accession>A0ABY5DWK3</accession>
<feature type="binding site" evidence="7">
    <location>
        <position position="17"/>
    </location>
    <ligand>
        <name>5-amino-6-(D-ribitylamino)uracil</name>
        <dbReference type="ChEBI" id="CHEBI:15934"/>
    </ligand>
</feature>
<dbReference type="PANTHER" id="PTHR21058:SF0">
    <property type="entry name" value="6,7-DIMETHYL-8-RIBITYLLUMAZINE SYNTHASE"/>
    <property type="match status" value="1"/>
</dbReference>
<comment type="similarity">
    <text evidence="2 7">Belongs to the DMRL synthase family.</text>
</comment>
<evidence type="ECO:0000256" key="2">
    <source>
        <dbReference type="ARBA" id="ARBA00007424"/>
    </source>
</evidence>
<reference evidence="8 9" key="1">
    <citation type="submission" date="2022-06" db="EMBL/GenBank/DDBJ databases">
        <title>Paraconexibacter antarcticus.</title>
        <authorList>
            <person name="Kim C.S."/>
        </authorList>
    </citation>
    <scope>NUCLEOTIDE SEQUENCE [LARGE SCALE GENOMIC DNA]</scope>
    <source>
        <strain evidence="8 9">02-257</strain>
    </source>
</reference>
<evidence type="ECO:0000256" key="6">
    <source>
        <dbReference type="ARBA" id="ARBA00048785"/>
    </source>
</evidence>
<dbReference type="Proteomes" id="UP001056035">
    <property type="component" value="Chromosome"/>
</dbReference>
<feature type="binding site" evidence="7">
    <location>
        <position position="108"/>
    </location>
    <ligand>
        <name>5-amino-6-(D-ribitylamino)uracil</name>
        <dbReference type="ChEBI" id="CHEBI:15934"/>
    </ligand>
</feature>
<dbReference type="SUPFAM" id="SSF52121">
    <property type="entry name" value="Lumazine synthase"/>
    <property type="match status" value="1"/>
</dbReference>
<evidence type="ECO:0000256" key="5">
    <source>
        <dbReference type="ARBA" id="ARBA00022679"/>
    </source>
</evidence>
<dbReference type="EC" id="2.5.1.78" evidence="3 7"/>
<evidence type="ECO:0000256" key="3">
    <source>
        <dbReference type="ARBA" id="ARBA00012664"/>
    </source>
</evidence>
<evidence type="ECO:0000313" key="9">
    <source>
        <dbReference type="Proteomes" id="UP001056035"/>
    </source>
</evidence>
<feature type="binding site" evidence="7">
    <location>
        <position position="122"/>
    </location>
    <ligand>
        <name>(2S)-2-hydroxy-3-oxobutyl phosphate</name>
        <dbReference type="ChEBI" id="CHEBI:58830"/>
    </ligand>
</feature>
<proteinExistence type="inferred from homology"/>
<dbReference type="Pfam" id="PF00885">
    <property type="entry name" value="DMRL_synthase"/>
    <property type="match status" value="1"/>
</dbReference>
<dbReference type="Gene3D" id="3.40.50.960">
    <property type="entry name" value="Lumazine/riboflavin synthase"/>
    <property type="match status" value="1"/>
</dbReference>
<dbReference type="InterPro" id="IPR036467">
    <property type="entry name" value="LS/RS_sf"/>
</dbReference>
<keyword evidence="9" id="KW-1185">Reference proteome</keyword>
<dbReference type="NCBIfam" id="NF009084">
    <property type="entry name" value="PRK12419.1"/>
    <property type="match status" value="1"/>
</dbReference>
<comment type="catalytic activity">
    <reaction evidence="6 7">
        <text>(2S)-2-hydroxy-3-oxobutyl phosphate + 5-amino-6-(D-ribitylamino)uracil = 6,7-dimethyl-8-(1-D-ribityl)lumazine + phosphate + 2 H2O + H(+)</text>
        <dbReference type="Rhea" id="RHEA:26152"/>
        <dbReference type="ChEBI" id="CHEBI:15377"/>
        <dbReference type="ChEBI" id="CHEBI:15378"/>
        <dbReference type="ChEBI" id="CHEBI:15934"/>
        <dbReference type="ChEBI" id="CHEBI:43474"/>
        <dbReference type="ChEBI" id="CHEBI:58201"/>
        <dbReference type="ChEBI" id="CHEBI:58830"/>
        <dbReference type="EC" id="2.5.1.78"/>
    </reaction>
</comment>
<keyword evidence="5 7" id="KW-0808">Transferase</keyword>
<evidence type="ECO:0000313" key="8">
    <source>
        <dbReference type="EMBL" id="UTI65491.1"/>
    </source>
</evidence>